<dbReference type="Pfam" id="PF20434">
    <property type="entry name" value="BD-FAE"/>
    <property type="match status" value="1"/>
</dbReference>
<accession>A0ABY4GHE5</accession>
<gene>
    <name evidence="2" type="ORF">MUN87_12515</name>
</gene>
<keyword evidence="3" id="KW-1185">Reference proteome</keyword>
<sequence>MKKLLWVILCVFVFCCVFGLSAFSKFKDIFGEDLVAAFTLQGNDAIETLSDDEIQKEIIDIKYIKANGEIGTRQIVLYKPANAQGDVPVIFVPHYAVDENTADFVAYIKNGWAAASPYNVKNEYNGILATDDLVFNNAALYTLRTMNGIDKQRIAMVGGSAGGYTTLMLSQLHMGTVASIANAPIANIYFNAHVYFPKADEINRNSGLLDFRMPVQGMISKSFQPINNILTDENDPLWEALSPVSMAKAFSSPVVINHHTADILVPVDQITKKYTYDDNDGTLPKGFNASLEDNYPGILSSSLEELADPNELSVNKYELENNVVTGEMPYSEKLLTINVIDDGPISAKGSHSAPTTTGGFDTMPYLKDRMDKTLRNTEKLVPEKLLLLLERYAGNSKQLPAHKGIDDTVYGSLAIYQKEVVDELSTWVENHSLEEMDSAMQEALSISTDKEQYTKVWNEIKARME</sequence>
<reference evidence="2 3" key="1">
    <citation type="submission" date="2022-04" db="EMBL/GenBank/DDBJ databases">
        <title>Gracilibacillus sp. isolated from saltern.</title>
        <authorList>
            <person name="Won M."/>
            <person name="Lee C.-M."/>
            <person name="Woen H.-Y."/>
            <person name="Kwon S.-W."/>
        </authorList>
    </citation>
    <scope>NUCLEOTIDE SEQUENCE [LARGE SCALE GENOMIC DNA]</scope>
    <source>
        <strain evidence="2 3">SSPM10-3</strain>
    </source>
</reference>
<organism evidence="2 3">
    <name type="scientific">Gracilibacillus salinarum</name>
    <dbReference type="NCBI Taxonomy" id="2932255"/>
    <lineage>
        <taxon>Bacteria</taxon>
        <taxon>Bacillati</taxon>
        <taxon>Bacillota</taxon>
        <taxon>Bacilli</taxon>
        <taxon>Bacillales</taxon>
        <taxon>Bacillaceae</taxon>
        <taxon>Gracilibacillus</taxon>
    </lineage>
</organism>
<dbReference type="RefSeq" id="WP_244740574.1">
    <property type="nucleotide sequence ID" value="NZ_CP095071.1"/>
</dbReference>
<proteinExistence type="predicted"/>
<feature type="domain" description="BD-FAE-like" evidence="1">
    <location>
        <begin position="144"/>
        <end position="269"/>
    </location>
</feature>
<evidence type="ECO:0000259" key="1">
    <source>
        <dbReference type="Pfam" id="PF20434"/>
    </source>
</evidence>
<dbReference type="Gene3D" id="3.40.50.1820">
    <property type="entry name" value="alpha/beta hydrolase"/>
    <property type="match status" value="1"/>
</dbReference>
<dbReference type="SUPFAM" id="SSF53474">
    <property type="entry name" value="alpha/beta-Hydrolases"/>
    <property type="match status" value="1"/>
</dbReference>
<dbReference type="InterPro" id="IPR029058">
    <property type="entry name" value="AB_hydrolase_fold"/>
</dbReference>
<evidence type="ECO:0000313" key="3">
    <source>
        <dbReference type="Proteomes" id="UP000831537"/>
    </source>
</evidence>
<dbReference type="Proteomes" id="UP000831537">
    <property type="component" value="Chromosome"/>
</dbReference>
<protein>
    <recommendedName>
        <fullName evidence="1">BD-FAE-like domain-containing protein</fullName>
    </recommendedName>
</protein>
<dbReference type="EMBL" id="CP095071">
    <property type="protein sequence ID" value="UOQ83579.1"/>
    <property type="molecule type" value="Genomic_DNA"/>
</dbReference>
<name>A0ABY4GHE5_9BACI</name>
<evidence type="ECO:0000313" key="2">
    <source>
        <dbReference type="EMBL" id="UOQ83579.1"/>
    </source>
</evidence>
<dbReference type="InterPro" id="IPR049492">
    <property type="entry name" value="BD-FAE-like_dom"/>
</dbReference>